<feature type="transmembrane region" description="Helical" evidence="1">
    <location>
        <begin position="6"/>
        <end position="24"/>
    </location>
</feature>
<reference evidence="2 3" key="1">
    <citation type="submission" date="2013-10" db="EMBL/GenBank/DDBJ databases">
        <title>The Genome Sequence of Prevotella nigrescens CC14M.</title>
        <authorList>
            <consortium name="The Broad Institute Genomics Platform"/>
            <person name="Earl A."/>
            <person name="Allen-Vercoe E."/>
            <person name="Daigneault M."/>
            <person name="Young S.K."/>
            <person name="Zeng Q."/>
            <person name="Gargeya S."/>
            <person name="Fitzgerald M."/>
            <person name="Abouelleil A."/>
            <person name="Alvarado L."/>
            <person name="Chapman S.B."/>
            <person name="Gainer-Dewar J."/>
            <person name="Goldberg J."/>
            <person name="Griggs A."/>
            <person name="Gujja S."/>
            <person name="Hansen M."/>
            <person name="Howarth C."/>
            <person name="Imamovic A."/>
            <person name="Ireland A."/>
            <person name="Larimer J."/>
            <person name="McCowan C."/>
            <person name="Murphy C."/>
            <person name="Pearson M."/>
            <person name="Poon T.W."/>
            <person name="Priest M."/>
            <person name="Roberts A."/>
            <person name="Saif S."/>
            <person name="Shea T."/>
            <person name="Sykes S."/>
            <person name="Wortman J."/>
            <person name="Nusbaum C."/>
            <person name="Birren B."/>
        </authorList>
    </citation>
    <scope>NUCLEOTIDE SEQUENCE [LARGE SCALE GENOMIC DNA]</scope>
    <source>
        <strain evidence="2 3">CC14M</strain>
    </source>
</reference>
<comment type="caution">
    <text evidence="2">The sequence shown here is derived from an EMBL/GenBank/DDBJ whole genome shotgun (WGS) entry which is preliminary data.</text>
</comment>
<evidence type="ECO:0000313" key="2">
    <source>
        <dbReference type="EMBL" id="ETD28911.1"/>
    </source>
</evidence>
<evidence type="ECO:0000313" key="3">
    <source>
        <dbReference type="Proteomes" id="UP000018727"/>
    </source>
</evidence>
<name>V8CQ71_9BACT</name>
<evidence type="ECO:0000256" key="1">
    <source>
        <dbReference type="SAM" id="Phobius"/>
    </source>
</evidence>
<keyword evidence="3" id="KW-1185">Reference proteome</keyword>
<dbReference type="Proteomes" id="UP000018727">
    <property type="component" value="Unassembled WGS sequence"/>
</dbReference>
<dbReference type="EMBL" id="AZJH01000012">
    <property type="protein sequence ID" value="ETD28911.1"/>
    <property type="molecule type" value="Genomic_DNA"/>
</dbReference>
<dbReference type="HOGENOM" id="CLU_2603092_0_0_10"/>
<keyword evidence="1" id="KW-1133">Transmembrane helix</keyword>
<gene>
    <name evidence="2" type="ORF">HMPREF1173_00954</name>
</gene>
<accession>V8CQ71</accession>
<proteinExistence type="predicted"/>
<sequence>MVIFSLFSGGILVILGILVLLLFIGSRGRIVFSSAYYAPNNPKEPIKLVFTREPMGAVDWKRRCSGEDVMFCKRHCFAR</sequence>
<organism evidence="2 3">
    <name type="scientific">Prevotella nigrescens CC14M</name>
    <dbReference type="NCBI Taxonomy" id="1073366"/>
    <lineage>
        <taxon>Bacteria</taxon>
        <taxon>Pseudomonadati</taxon>
        <taxon>Bacteroidota</taxon>
        <taxon>Bacteroidia</taxon>
        <taxon>Bacteroidales</taxon>
        <taxon>Prevotellaceae</taxon>
        <taxon>Prevotella</taxon>
    </lineage>
</organism>
<dbReference type="AlphaFoldDB" id="V8CQ71"/>
<protein>
    <submittedName>
        <fullName evidence="2">Uncharacterized protein</fullName>
    </submittedName>
</protein>
<keyword evidence="1" id="KW-0812">Transmembrane</keyword>
<keyword evidence="1" id="KW-0472">Membrane</keyword>